<reference evidence="3" key="2">
    <citation type="submission" date="2017-12" db="EMBL/GenBank/DDBJ databases">
        <title>Genome sequence of the Bar-tailed Godwit (Limosa lapponica baueri).</title>
        <authorList>
            <person name="Lima N.C.B."/>
            <person name="Parody-Merino A.M."/>
            <person name="Battley P.F."/>
            <person name="Fidler A.E."/>
            <person name="Prosdocimi F."/>
        </authorList>
    </citation>
    <scope>NUCLEOTIDE SEQUENCE [LARGE SCALE GENOMIC DNA]</scope>
</reference>
<dbReference type="GO" id="GO:0061343">
    <property type="term" value="P:cell adhesion involved in heart morphogenesis"/>
    <property type="evidence" value="ECO:0007669"/>
    <property type="project" value="TreeGrafter"/>
</dbReference>
<evidence type="ECO:0000256" key="1">
    <source>
        <dbReference type="SAM" id="MobiDB-lite"/>
    </source>
</evidence>
<dbReference type="InterPro" id="IPR027310">
    <property type="entry name" value="Profilin_CS"/>
</dbReference>
<name>A0A2I0TSP8_LIMLA</name>
<dbReference type="PROSITE" id="PS00414">
    <property type="entry name" value="PROFILIN"/>
    <property type="match status" value="1"/>
</dbReference>
<dbReference type="EMBL" id="KZ507438">
    <property type="protein sequence ID" value="PKU36836.1"/>
    <property type="molecule type" value="Genomic_DNA"/>
</dbReference>
<dbReference type="GO" id="GO:0003779">
    <property type="term" value="F:actin binding"/>
    <property type="evidence" value="ECO:0007669"/>
    <property type="project" value="InterPro"/>
</dbReference>
<reference evidence="3" key="1">
    <citation type="submission" date="2017-11" db="EMBL/GenBank/DDBJ databases">
        <authorList>
            <person name="Lima N.C."/>
            <person name="Parody-Merino A.M."/>
            <person name="Battley P.F."/>
            <person name="Fidler A.E."/>
            <person name="Prosdocimi F."/>
        </authorList>
    </citation>
    <scope>NUCLEOTIDE SEQUENCE [LARGE SCALE GENOMIC DNA]</scope>
</reference>
<evidence type="ECO:0000313" key="2">
    <source>
        <dbReference type="EMBL" id="PKU36836.1"/>
    </source>
</evidence>
<feature type="region of interest" description="Disordered" evidence="1">
    <location>
        <begin position="86"/>
        <end position="106"/>
    </location>
</feature>
<evidence type="ECO:0000313" key="3">
    <source>
        <dbReference type="Proteomes" id="UP000233556"/>
    </source>
</evidence>
<keyword evidence="3" id="KW-1185">Reference proteome</keyword>
<dbReference type="OrthoDB" id="9367242at2759"/>
<dbReference type="Proteomes" id="UP000233556">
    <property type="component" value="Unassembled WGS sequence"/>
</dbReference>
<accession>A0A2I0TSP8</accession>
<dbReference type="PANTHER" id="PTHR33395">
    <property type="entry name" value="TRANSCRIPTASE, PUTATIVE-RELATED-RELATED"/>
    <property type="match status" value="1"/>
</dbReference>
<evidence type="ECO:0008006" key="4">
    <source>
        <dbReference type="Google" id="ProtNLM"/>
    </source>
</evidence>
<gene>
    <name evidence="2" type="ORF">llap_12858</name>
</gene>
<sequence>MSWEEYRDATHLCGIRKAKAQHELNLSSNAKNIKDFYRYDSQKRKAKESVSPLMSKTGKLVTTDEEKADVLNNYFASVFTGNLSLHTSQVDGPQDRDRGSKVPPTVRDQPLSVILEISWQSDEVPGDWKKGNIVPIFKNGRKEDLGIYRPVSLTSVAGKVMEQTPLETMLRHMEDREVIRDSYCGFTRGKSCLDFCGVMTTSVDKGRAMDVV</sequence>
<dbReference type="AlphaFoldDB" id="A0A2I0TSP8"/>
<proteinExistence type="predicted"/>
<dbReference type="GO" id="GO:0007508">
    <property type="term" value="P:larval heart development"/>
    <property type="evidence" value="ECO:0007669"/>
    <property type="project" value="TreeGrafter"/>
</dbReference>
<organism evidence="2 3">
    <name type="scientific">Limosa lapponica baueri</name>
    <dbReference type="NCBI Taxonomy" id="1758121"/>
    <lineage>
        <taxon>Eukaryota</taxon>
        <taxon>Metazoa</taxon>
        <taxon>Chordata</taxon>
        <taxon>Craniata</taxon>
        <taxon>Vertebrata</taxon>
        <taxon>Euteleostomi</taxon>
        <taxon>Archelosauria</taxon>
        <taxon>Archosauria</taxon>
        <taxon>Dinosauria</taxon>
        <taxon>Saurischia</taxon>
        <taxon>Theropoda</taxon>
        <taxon>Coelurosauria</taxon>
        <taxon>Aves</taxon>
        <taxon>Neognathae</taxon>
        <taxon>Neoaves</taxon>
        <taxon>Charadriiformes</taxon>
        <taxon>Scolopacidae</taxon>
        <taxon>Limosa</taxon>
    </lineage>
</organism>
<dbReference type="GO" id="GO:0031012">
    <property type="term" value="C:extracellular matrix"/>
    <property type="evidence" value="ECO:0007669"/>
    <property type="project" value="TreeGrafter"/>
</dbReference>
<dbReference type="PANTHER" id="PTHR33395:SF22">
    <property type="entry name" value="REVERSE TRANSCRIPTASE DOMAIN-CONTAINING PROTEIN"/>
    <property type="match status" value="1"/>
</dbReference>
<protein>
    <recommendedName>
        <fullName evidence="4">Rna-directed dna polymerase from mobile element jockey-like</fullName>
    </recommendedName>
</protein>